<dbReference type="InterPro" id="IPR021481">
    <property type="entry name" value="DUF3134"/>
</dbReference>
<name>A0A2T1EHF8_9CYAN</name>
<keyword evidence="2" id="KW-1185">Reference proteome</keyword>
<evidence type="ECO:0000313" key="1">
    <source>
        <dbReference type="EMBL" id="PSB32197.1"/>
    </source>
</evidence>
<proteinExistence type="predicted"/>
<dbReference type="EMBL" id="PVWK01000029">
    <property type="protein sequence ID" value="PSB32197.1"/>
    <property type="molecule type" value="Genomic_DNA"/>
</dbReference>
<reference evidence="2" key="1">
    <citation type="submission" date="2018-02" db="EMBL/GenBank/DDBJ databases">
        <authorList>
            <person name="Moore K."/>
            <person name="Momper L."/>
        </authorList>
    </citation>
    <scope>NUCLEOTIDE SEQUENCE [LARGE SCALE GENOMIC DNA]</scope>
    <source>
        <strain evidence="2">ULC18</strain>
    </source>
</reference>
<organism evidence="1 2">
    <name type="scientific">Stenomitos frigidus ULC18</name>
    <dbReference type="NCBI Taxonomy" id="2107698"/>
    <lineage>
        <taxon>Bacteria</taxon>
        <taxon>Bacillati</taxon>
        <taxon>Cyanobacteriota</taxon>
        <taxon>Cyanophyceae</taxon>
        <taxon>Leptolyngbyales</taxon>
        <taxon>Leptolyngbyaceae</taxon>
        <taxon>Stenomitos</taxon>
    </lineage>
</organism>
<dbReference type="Proteomes" id="UP000239576">
    <property type="component" value="Unassembled WGS sequence"/>
</dbReference>
<dbReference type="AlphaFoldDB" id="A0A2T1EHF8"/>
<dbReference type="Pfam" id="PF11332">
    <property type="entry name" value="DUF3134"/>
    <property type="match status" value="1"/>
</dbReference>
<gene>
    <name evidence="1" type="ORF">C7B82_06040</name>
</gene>
<sequence>MVYNPSLQEEPRNQKTRLIPPNQVEPLLSWLEQNGRLISRGIDADHDNAVADELIDEIVDTGAYSDDDDDDVEDLDDD</sequence>
<comment type="caution">
    <text evidence="1">The sequence shown here is derived from an EMBL/GenBank/DDBJ whole genome shotgun (WGS) entry which is preliminary data.</text>
</comment>
<dbReference type="RefSeq" id="WP_106255409.1">
    <property type="nucleotide sequence ID" value="NZ_CAWNSW010000017.1"/>
</dbReference>
<accession>A0A2T1EHF8</accession>
<evidence type="ECO:0000313" key="2">
    <source>
        <dbReference type="Proteomes" id="UP000239576"/>
    </source>
</evidence>
<evidence type="ECO:0008006" key="3">
    <source>
        <dbReference type="Google" id="ProtNLM"/>
    </source>
</evidence>
<dbReference type="OrthoDB" id="542362at2"/>
<protein>
    <recommendedName>
        <fullName evidence="3">DUF3134 domain-containing protein</fullName>
    </recommendedName>
</protein>
<reference evidence="1 2" key="2">
    <citation type="submission" date="2018-03" db="EMBL/GenBank/DDBJ databases">
        <title>The ancient ancestry and fast evolution of plastids.</title>
        <authorList>
            <person name="Moore K.R."/>
            <person name="Magnabosco C."/>
            <person name="Momper L."/>
            <person name="Gold D.A."/>
            <person name="Bosak T."/>
            <person name="Fournier G.P."/>
        </authorList>
    </citation>
    <scope>NUCLEOTIDE SEQUENCE [LARGE SCALE GENOMIC DNA]</scope>
    <source>
        <strain evidence="1 2">ULC18</strain>
    </source>
</reference>